<accession>A0ABR0EX68</accession>
<evidence type="ECO:0000313" key="3">
    <source>
        <dbReference type="Proteomes" id="UP001305779"/>
    </source>
</evidence>
<feature type="region of interest" description="Disordered" evidence="1">
    <location>
        <begin position="286"/>
        <end position="326"/>
    </location>
</feature>
<comment type="caution">
    <text evidence="2">The sequence shown here is derived from an EMBL/GenBank/DDBJ whole genome shotgun (WGS) entry which is preliminary data.</text>
</comment>
<protein>
    <recommendedName>
        <fullName evidence="4">MYND-type zinc finger protein samB</fullName>
    </recommendedName>
</protein>
<organism evidence="2 3">
    <name type="scientific">Zasmidium cellare</name>
    <name type="common">Wine cellar mold</name>
    <name type="synonym">Racodium cellare</name>
    <dbReference type="NCBI Taxonomy" id="395010"/>
    <lineage>
        <taxon>Eukaryota</taxon>
        <taxon>Fungi</taxon>
        <taxon>Dikarya</taxon>
        <taxon>Ascomycota</taxon>
        <taxon>Pezizomycotina</taxon>
        <taxon>Dothideomycetes</taxon>
        <taxon>Dothideomycetidae</taxon>
        <taxon>Mycosphaerellales</taxon>
        <taxon>Mycosphaerellaceae</taxon>
        <taxon>Zasmidium</taxon>
    </lineage>
</organism>
<feature type="compositionally biased region" description="Acidic residues" evidence="1">
    <location>
        <begin position="286"/>
        <end position="299"/>
    </location>
</feature>
<dbReference type="Proteomes" id="UP001305779">
    <property type="component" value="Unassembled WGS sequence"/>
</dbReference>
<feature type="compositionally biased region" description="Basic and acidic residues" evidence="1">
    <location>
        <begin position="300"/>
        <end position="326"/>
    </location>
</feature>
<proteinExistence type="predicted"/>
<gene>
    <name evidence="2" type="ORF">PRZ48_004201</name>
</gene>
<evidence type="ECO:0008006" key="4">
    <source>
        <dbReference type="Google" id="ProtNLM"/>
    </source>
</evidence>
<evidence type="ECO:0000256" key="1">
    <source>
        <dbReference type="SAM" id="MobiDB-lite"/>
    </source>
</evidence>
<sequence length="326" mass="35492">MNAMNNFCGQCLRKGTLECAGCHNIRPIHKHLCKTFADFATPPGPNLRRIIVLPQDSKVPHFAWLKTLSSETEDPGEQVLKGSNMNFRAPHPAPFTDEGPGYELSTFNDVFSPESTSHPVPLLAGKLACAHDEFSIDHSTVAIFDKSQSRADRKLNQCLVNILSAKAKFLKGHNGKGSIAISTMTNVCRPKFTRDAECGDLMLGVHGLFDFFRYGAKTPPFGLPHAKDWDEAYTGDFETVFGGFLKHHGDGRSADEIMAVGGESALVEAINGGQGKGFEGAEDEMVAGDEEVAEDEKEVADDKVQDKVVAKDDKVVDHDKTAEGEK</sequence>
<dbReference type="EMBL" id="JAXOVC010000002">
    <property type="protein sequence ID" value="KAK4506236.1"/>
    <property type="molecule type" value="Genomic_DNA"/>
</dbReference>
<evidence type="ECO:0000313" key="2">
    <source>
        <dbReference type="EMBL" id="KAK4506236.1"/>
    </source>
</evidence>
<reference evidence="2 3" key="1">
    <citation type="journal article" date="2023" name="G3 (Bethesda)">
        <title>A chromosome-level genome assembly of Zasmidium syzygii isolated from banana leaves.</title>
        <authorList>
            <person name="van Westerhoven A.C."/>
            <person name="Mehrabi R."/>
            <person name="Talebi R."/>
            <person name="Steentjes M.B.F."/>
            <person name="Corcolon B."/>
            <person name="Chong P.A."/>
            <person name="Kema G.H.J."/>
            <person name="Seidl M.F."/>
        </authorList>
    </citation>
    <scope>NUCLEOTIDE SEQUENCE [LARGE SCALE GENOMIC DNA]</scope>
    <source>
        <strain evidence="2 3">P124</strain>
    </source>
</reference>
<keyword evidence="3" id="KW-1185">Reference proteome</keyword>
<name>A0ABR0EX68_ZASCE</name>